<feature type="transmembrane region" description="Helical" evidence="1">
    <location>
        <begin position="68"/>
        <end position="90"/>
    </location>
</feature>
<sequence>MAIVTAVSIHLAMVLLYGAMTDWNFSQPCTRNQPAIPPPFVIHFIQFAASPSDLFRDAPLTLIYRLNLLFWFVAILVLLHAMALVARLRVRLVAGATPTDRRIRLARWKDVRASHMAVLALLMIVPAAISGARARDAWLAEAERVLAATLSAVSAGRQAPDGVEFTMYEWVGDNLVDRRPEGAFVVEVDPAEAGDHVLDRFVRPFSYGGIIQFQSGKRYEFSVFRGHTSAPRDATGWTVWLESPPRPPARW</sequence>
<organism evidence="2 3">
    <name type="scientific">Longimicrobium terrae</name>
    <dbReference type="NCBI Taxonomy" id="1639882"/>
    <lineage>
        <taxon>Bacteria</taxon>
        <taxon>Pseudomonadati</taxon>
        <taxon>Gemmatimonadota</taxon>
        <taxon>Longimicrobiia</taxon>
        <taxon>Longimicrobiales</taxon>
        <taxon>Longimicrobiaceae</taxon>
        <taxon>Longimicrobium</taxon>
    </lineage>
</organism>
<dbReference type="AlphaFoldDB" id="A0A841GN91"/>
<comment type="caution">
    <text evidence="2">The sequence shown here is derived from an EMBL/GenBank/DDBJ whole genome shotgun (WGS) entry which is preliminary data.</text>
</comment>
<dbReference type="RefSeq" id="WP_170031163.1">
    <property type="nucleotide sequence ID" value="NZ_JACHOW010000001.1"/>
</dbReference>
<keyword evidence="1" id="KW-1133">Transmembrane helix</keyword>
<accession>A0A841GN91</accession>
<proteinExistence type="predicted"/>
<reference evidence="2 3" key="1">
    <citation type="submission" date="2020-08" db="EMBL/GenBank/DDBJ databases">
        <title>Genomic Encyclopedia of Type Strains, Phase IV (KMG-IV): sequencing the most valuable type-strain genomes for metagenomic binning, comparative biology and taxonomic classification.</title>
        <authorList>
            <person name="Goeker M."/>
        </authorList>
    </citation>
    <scope>NUCLEOTIDE SEQUENCE [LARGE SCALE GENOMIC DNA]</scope>
    <source>
        <strain evidence="2 3">DSM 29007</strain>
    </source>
</reference>
<name>A0A841GN91_9BACT</name>
<gene>
    <name evidence="2" type="ORF">HNQ61_000393</name>
</gene>
<protein>
    <submittedName>
        <fullName evidence="2">Uncharacterized protein</fullName>
    </submittedName>
</protein>
<evidence type="ECO:0000313" key="3">
    <source>
        <dbReference type="Proteomes" id="UP000582837"/>
    </source>
</evidence>
<keyword evidence="1" id="KW-0812">Transmembrane</keyword>
<dbReference type="EMBL" id="JACHIA010000001">
    <property type="protein sequence ID" value="MBB6068782.1"/>
    <property type="molecule type" value="Genomic_DNA"/>
</dbReference>
<dbReference type="Proteomes" id="UP000582837">
    <property type="component" value="Unassembled WGS sequence"/>
</dbReference>
<evidence type="ECO:0000256" key="1">
    <source>
        <dbReference type="SAM" id="Phobius"/>
    </source>
</evidence>
<keyword evidence="3" id="KW-1185">Reference proteome</keyword>
<keyword evidence="1" id="KW-0472">Membrane</keyword>
<evidence type="ECO:0000313" key="2">
    <source>
        <dbReference type="EMBL" id="MBB6068782.1"/>
    </source>
</evidence>
<feature type="transmembrane region" description="Helical" evidence="1">
    <location>
        <begin position="111"/>
        <end position="129"/>
    </location>
</feature>